<proteinExistence type="predicted"/>
<dbReference type="EMBL" id="LFJN01000013">
    <property type="protein sequence ID" value="KPI40105.1"/>
    <property type="molecule type" value="Genomic_DNA"/>
</dbReference>
<sequence length="199" mass="23350">MARSPAVTFAPEVRASRRLRDDERAVCATWSRHSAKCKRCFDPVAVWKKDGELCDRGRAYAIDVAKYIYSKGGRPHSVIDKQAFGQRTEIEIPYEYEAVRLLVKAFDKGLQLTSARPVVSQDRTYYIEPRDDGYYEITGGRRERYHDDSRRRRTVHFDSDADYHGSLYYADQQARKSRSWYNDEPIIIMANPRSSRYYR</sequence>
<accession>A0A0N1H9B2</accession>
<organism evidence="1 2">
    <name type="scientific">Cyphellophora attinorum</name>
    <dbReference type="NCBI Taxonomy" id="1664694"/>
    <lineage>
        <taxon>Eukaryota</taxon>
        <taxon>Fungi</taxon>
        <taxon>Dikarya</taxon>
        <taxon>Ascomycota</taxon>
        <taxon>Pezizomycotina</taxon>
        <taxon>Eurotiomycetes</taxon>
        <taxon>Chaetothyriomycetidae</taxon>
        <taxon>Chaetothyriales</taxon>
        <taxon>Cyphellophoraceae</taxon>
        <taxon>Cyphellophora</taxon>
    </lineage>
</organism>
<reference evidence="1 2" key="1">
    <citation type="submission" date="2015-06" db="EMBL/GenBank/DDBJ databases">
        <title>Draft genome of the ant-associated black yeast Phialophora attae CBS 131958.</title>
        <authorList>
            <person name="Moreno L.F."/>
            <person name="Stielow B.J."/>
            <person name="de Hoog S."/>
            <person name="Vicente V.A."/>
            <person name="Weiss V.A."/>
            <person name="de Vries M."/>
            <person name="Cruz L.M."/>
            <person name="Souza E.M."/>
        </authorList>
    </citation>
    <scope>NUCLEOTIDE SEQUENCE [LARGE SCALE GENOMIC DNA]</scope>
    <source>
        <strain evidence="1 2">CBS 131958</strain>
    </source>
</reference>
<keyword evidence="2" id="KW-1185">Reference proteome</keyword>
<protein>
    <submittedName>
        <fullName evidence="1">Uncharacterized protein</fullName>
    </submittedName>
</protein>
<evidence type="ECO:0000313" key="2">
    <source>
        <dbReference type="Proteomes" id="UP000038010"/>
    </source>
</evidence>
<dbReference type="OrthoDB" id="5387413at2759"/>
<dbReference type="VEuPathDB" id="FungiDB:AB675_11257"/>
<dbReference type="AlphaFoldDB" id="A0A0N1H9B2"/>
<comment type="caution">
    <text evidence="1">The sequence shown here is derived from an EMBL/GenBank/DDBJ whole genome shotgun (WGS) entry which is preliminary data.</text>
</comment>
<dbReference type="RefSeq" id="XP_018000068.1">
    <property type="nucleotide sequence ID" value="XM_018140086.1"/>
</dbReference>
<gene>
    <name evidence="1" type="ORF">AB675_11257</name>
</gene>
<dbReference type="Proteomes" id="UP000038010">
    <property type="component" value="Unassembled WGS sequence"/>
</dbReference>
<dbReference type="GeneID" id="28731966"/>
<evidence type="ECO:0000313" key="1">
    <source>
        <dbReference type="EMBL" id="KPI40105.1"/>
    </source>
</evidence>
<name>A0A0N1H9B2_9EURO</name>